<proteinExistence type="inferred from homology"/>
<evidence type="ECO:0000313" key="8">
    <source>
        <dbReference type="EMBL" id="PKD43959.1"/>
    </source>
</evidence>
<feature type="binding site" evidence="6">
    <location>
        <begin position="12"/>
        <end position="14"/>
    </location>
    <ligand>
        <name>N(1)-(5-phospho-beta-D-ribosyl)glycinamide</name>
        <dbReference type="ChEBI" id="CHEBI:143788"/>
    </ligand>
</feature>
<dbReference type="EMBL" id="PISP01000001">
    <property type="protein sequence ID" value="PKD43959.1"/>
    <property type="molecule type" value="Genomic_DNA"/>
</dbReference>
<protein>
    <recommendedName>
        <fullName evidence="6">Phosphoribosylglycinamide formyltransferase</fullName>
        <ecNumber evidence="6">2.1.2.2</ecNumber>
    </recommendedName>
    <alternativeName>
        <fullName evidence="6">5'-phosphoribosylglycinamide transformylase</fullName>
    </alternativeName>
    <alternativeName>
        <fullName evidence="6">GAR transformylase</fullName>
        <shortName evidence="6">GART</shortName>
    </alternativeName>
</protein>
<keyword evidence="2 6" id="KW-0808">Transferase</keyword>
<dbReference type="PROSITE" id="PS00373">
    <property type="entry name" value="GART"/>
    <property type="match status" value="1"/>
</dbReference>
<name>A0A2N0VIE8_9BACT</name>
<evidence type="ECO:0000256" key="2">
    <source>
        <dbReference type="ARBA" id="ARBA00022679"/>
    </source>
</evidence>
<dbReference type="InterPro" id="IPR004607">
    <property type="entry name" value="GART"/>
</dbReference>
<feature type="active site" description="Proton donor" evidence="6">
    <location>
        <position position="106"/>
    </location>
</feature>
<dbReference type="UniPathway" id="UPA00074">
    <property type="reaction ID" value="UER00126"/>
</dbReference>
<comment type="similarity">
    <text evidence="4 6">Belongs to the GART family.</text>
</comment>
<dbReference type="HAMAP" id="MF_01930">
    <property type="entry name" value="PurN"/>
    <property type="match status" value="1"/>
</dbReference>
<dbReference type="EC" id="2.1.2.2" evidence="6"/>
<comment type="caution">
    <text evidence="6">Lacks conserved residue(s) required for the propagation of feature annotation.</text>
</comment>
<reference evidence="8 9" key="1">
    <citation type="submission" date="2017-11" db="EMBL/GenBank/DDBJ databases">
        <title>Rhodohalobacter 15182 sp. nov., isolated from a salt lake.</title>
        <authorList>
            <person name="Han S."/>
        </authorList>
    </citation>
    <scope>NUCLEOTIDE SEQUENCE [LARGE SCALE GENOMIC DNA]</scope>
    <source>
        <strain evidence="8 9">15182</strain>
    </source>
</reference>
<dbReference type="RefSeq" id="WP_101071202.1">
    <property type="nucleotide sequence ID" value="NZ_PISP01000001.1"/>
</dbReference>
<dbReference type="InterPro" id="IPR002376">
    <property type="entry name" value="Formyl_transf_N"/>
</dbReference>
<evidence type="ECO:0000313" key="9">
    <source>
        <dbReference type="Proteomes" id="UP000233398"/>
    </source>
</evidence>
<evidence type="ECO:0000256" key="5">
    <source>
        <dbReference type="ARBA" id="ARBA00047664"/>
    </source>
</evidence>
<feature type="site" description="Raises pKa of active site His" evidence="6">
    <location>
        <position position="147"/>
    </location>
</feature>
<evidence type="ECO:0000256" key="1">
    <source>
        <dbReference type="ARBA" id="ARBA00005054"/>
    </source>
</evidence>
<keyword evidence="9" id="KW-1185">Reference proteome</keyword>
<dbReference type="OrthoDB" id="9806170at2"/>
<comment type="pathway">
    <text evidence="1 6">Purine metabolism; IMP biosynthesis via de novo pathway; N(2)-formyl-N(1)-(5-phospho-D-ribosyl)glycinamide from N(1)-(5-phospho-D-ribosyl)glycinamide (10-formyl THF route): step 1/1.</text>
</comment>
<gene>
    <name evidence="6" type="primary">purN</name>
    <name evidence="8" type="ORF">CWD77_00300</name>
</gene>
<comment type="function">
    <text evidence="6">Catalyzes the transfer of a formyl group from 10-formyltetrahydrofolate to 5-phospho-ribosyl-glycinamide (GAR), producing 5-phospho-ribosyl-N-formylglycinamide (FGAR) and tetrahydrofolate.</text>
</comment>
<evidence type="ECO:0000256" key="3">
    <source>
        <dbReference type="ARBA" id="ARBA00022755"/>
    </source>
</evidence>
<dbReference type="CDD" id="cd08645">
    <property type="entry name" value="FMT_core_GART"/>
    <property type="match status" value="1"/>
</dbReference>
<feature type="binding site" evidence="6">
    <location>
        <position position="104"/>
    </location>
    <ligand>
        <name>(6R)-10-formyltetrahydrofolate</name>
        <dbReference type="ChEBI" id="CHEBI:195366"/>
    </ligand>
</feature>
<evidence type="ECO:0000259" key="7">
    <source>
        <dbReference type="Pfam" id="PF00551"/>
    </source>
</evidence>
<feature type="domain" description="Formyl transferase N-terminal" evidence="7">
    <location>
        <begin position="2"/>
        <end position="184"/>
    </location>
</feature>
<dbReference type="InterPro" id="IPR036477">
    <property type="entry name" value="Formyl_transf_N_sf"/>
</dbReference>
<sequence length="191" mass="21034">MKNLVVFASGSGSNFQAIIDSIKEGTLDAGIAGLITDRPGIGAIERANSESIPVYTIKYDTQSSYTEQLIHKLDEWKPDLIILAGYLKKIPVAITEKYPNQIINIHPSLLPKYGGKGFYGLNVHKAVVDASEKESGCTVHFVNEFYDQGDIIEQKKVPVSPDDTPESLARKVLKEEHKLLPKVIAEILNSN</sequence>
<dbReference type="GO" id="GO:0004644">
    <property type="term" value="F:phosphoribosylglycinamide formyltransferase activity"/>
    <property type="evidence" value="ECO:0007669"/>
    <property type="project" value="UniProtKB-UniRule"/>
</dbReference>
<dbReference type="NCBIfam" id="TIGR00639">
    <property type="entry name" value="PurN"/>
    <property type="match status" value="1"/>
</dbReference>
<organism evidence="8 9">
    <name type="scientific">Rhodohalobacter barkolensis</name>
    <dbReference type="NCBI Taxonomy" id="2053187"/>
    <lineage>
        <taxon>Bacteria</taxon>
        <taxon>Pseudomonadati</taxon>
        <taxon>Balneolota</taxon>
        <taxon>Balneolia</taxon>
        <taxon>Balneolales</taxon>
        <taxon>Balneolaceae</taxon>
        <taxon>Rhodohalobacter</taxon>
    </lineage>
</organism>
<comment type="caution">
    <text evidence="8">The sequence shown here is derived from an EMBL/GenBank/DDBJ whole genome shotgun (WGS) entry which is preliminary data.</text>
</comment>
<dbReference type="Proteomes" id="UP000233398">
    <property type="component" value="Unassembled WGS sequence"/>
</dbReference>
<comment type="catalytic activity">
    <reaction evidence="5 6">
        <text>N(1)-(5-phospho-beta-D-ribosyl)glycinamide + (6R)-10-formyltetrahydrofolate = N(2)-formyl-N(1)-(5-phospho-beta-D-ribosyl)glycinamide + (6S)-5,6,7,8-tetrahydrofolate + H(+)</text>
        <dbReference type="Rhea" id="RHEA:15053"/>
        <dbReference type="ChEBI" id="CHEBI:15378"/>
        <dbReference type="ChEBI" id="CHEBI:57453"/>
        <dbReference type="ChEBI" id="CHEBI:143788"/>
        <dbReference type="ChEBI" id="CHEBI:147286"/>
        <dbReference type="ChEBI" id="CHEBI:195366"/>
        <dbReference type="EC" id="2.1.2.2"/>
    </reaction>
</comment>
<dbReference type="SUPFAM" id="SSF53328">
    <property type="entry name" value="Formyltransferase"/>
    <property type="match status" value="1"/>
</dbReference>
<dbReference type="GO" id="GO:0005829">
    <property type="term" value="C:cytosol"/>
    <property type="evidence" value="ECO:0007669"/>
    <property type="project" value="TreeGrafter"/>
</dbReference>
<evidence type="ECO:0000256" key="4">
    <source>
        <dbReference type="ARBA" id="ARBA00038440"/>
    </source>
</evidence>
<keyword evidence="3 6" id="KW-0658">Purine biosynthesis</keyword>
<dbReference type="GO" id="GO:0006189">
    <property type="term" value="P:'de novo' IMP biosynthetic process"/>
    <property type="evidence" value="ECO:0007669"/>
    <property type="project" value="UniProtKB-UniRule"/>
</dbReference>
<accession>A0A2N0VIE8</accession>
<dbReference type="PANTHER" id="PTHR43369:SF2">
    <property type="entry name" value="PHOSPHORIBOSYLGLYCINAMIDE FORMYLTRANSFERASE"/>
    <property type="match status" value="1"/>
</dbReference>
<dbReference type="Pfam" id="PF00551">
    <property type="entry name" value="Formyl_trans_N"/>
    <property type="match status" value="1"/>
</dbReference>
<dbReference type="PANTHER" id="PTHR43369">
    <property type="entry name" value="PHOSPHORIBOSYLGLYCINAMIDE FORMYLTRANSFERASE"/>
    <property type="match status" value="1"/>
</dbReference>
<dbReference type="AlphaFoldDB" id="A0A2N0VIE8"/>
<evidence type="ECO:0000256" key="6">
    <source>
        <dbReference type="HAMAP-Rule" id="MF_01930"/>
    </source>
</evidence>
<dbReference type="Gene3D" id="3.40.50.170">
    <property type="entry name" value="Formyl transferase, N-terminal domain"/>
    <property type="match status" value="1"/>
</dbReference>
<dbReference type="InterPro" id="IPR001555">
    <property type="entry name" value="GART_AS"/>
</dbReference>